<reference evidence="2 3" key="1">
    <citation type="submission" date="2017-04" db="EMBL/GenBank/DDBJ databases">
        <authorList>
            <person name="Afonso C.L."/>
            <person name="Miller P.J."/>
            <person name="Scott M.A."/>
            <person name="Spackman E."/>
            <person name="Goraichik I."/>
            <person name="Dimitrov K.M."/>
            <person name="Suarez D.L."/>
            <person name="Swayne D.E."/>
        </authorList>
    </citation>
    <scope>NUCLEOTIDE SEQUENCE [LARGE SCALE GENOMIC DNA]</scope>
    <source>
        <strain evidence="2 3">DSM 5090</strain>
    </source>
</reference>
<dbReference type="EMBL" id="FWXI01000009">
    <property type="protein sequence ID" value="SMC79621.1"/>
    <property type="molecule type" value="Genomic_DNA"/>
</dbReference>
<name>A0A1W2C3E5_9FIRM</name>
<protein>
    <submittedName>
        <fullName evidence="2">Uncharacterized protein</fullName>
    </submittedName>
</protein>
<keyword evidence="3" id="KW-1185">Reference proteome</keyword>
<dbReference type="Proteomes" id="UP000192738">
    <property type="component" value="Unassembled WGS sequence"/>
</dbReference>
<feature type="transmembrane region" description="Helical" evidence="1">
    <location>
        <begin position="12"/>
        <end position="33"/>
    </location>
</feature>
<keyword evidence="1" id="KW-1133">Transmembrane helix</keyword>
<evidence type="ECO:0000313" key="2">
    <source>
        <dbReference type="EMBL" id="SMC79621.1"/>
    </source>
</evidence>
<evidence type="ECO:0000256" key="1">
    <source>
        <dbReference type="SAM" id="Phobius"/>
    </source>
</evidence>
<gene>
    <name evidence="2" type="ORF">SAMN04488500_109105</name>
</gene>
<keyword evidence="1" id="KW-0812">Transmembrane</keyword>
<proteinExistence type="predicted"/>
<dbReference type="AlphaFoldDB" id="A0A1W2C3E5"/>
<accession>A0A1W2C3E5</accession>
<evidence type="ECO:0000313" key="3">
    <source>
        <dbReference type="Proteomes" id="UP000192738"/>
    </source>
</evidence>
<organism evidence="2 3">
    <name type="scientific">Sporomusa malonica</name>
    <dbReference type="NCBI Taxonomy" id="112901"/>
    <lineage>
        <taxon>Bacteria</taxon>
        <taxon>Bacillati</taxon>
        <taxon>Bacillota</taxon>
        <taxon>Negativicutes</taxon>
        <taxon>Selenomonadales</taxon>
        <taxon>Sporomusaceae</taxon>
        <taxon>Sporomusa</taxon>
    </lineage>
</organism>
<sequence>MLKESIEYTKACLATEAFFLLQMNYTLCSWLVISVSSSGNFG</sequence>
<keyword evidence="1" id="KW-0472">Membrane</keyword>